<dbReference type="PANTHER" id="PTHR43333">
    <property type="entry name" value="2-HACID_DH_C DOMAIN-CONTAINING PROTEIN"/>
    <property type="match status" value="1"/>
</dbReference>
<dbReference type="InterPro" id="IPR029752">
    <property type="entry name" value="D-isomer_DH_CS1"/>
</dbReference>
<dbReference type="Proteomes" id="UP000461670">
    <property type="component" value="Unassembled WGS sequence"/>
</dbReference>
<sequence length="320" mass="34426">MTVATPDNLSALAQGPIALCCSHVEGATWEAGLRAALPQARLSAWPAAAPEAQCAIVWSPTQEFMDAHPKLRLIFNMGAGVDALVRLKLPPQARVVRIEDGGMAVQMADYVTHAVLRHFREFDVYADSAAARTWAPRKPRERADFPIGVMGLGALGQRVAATLAAFDFPVLGWSQSPKQIVGVQCLAGAASFHDFLARSRILVCMLPLTPDTRDILNRDTLSRLRPGAYLINVARGAHVVEEDLLALIDSGHIAGATLDVTREEPLPAGHPFWQRREIVLTPHISAQTVVHEAIRQIAAKINAGLEGAALSGVVDPARGY</sequence>
<dbReference type="PROSITE" id="PS00671">
    <property type="entry name" value="D_2_HYDROXYACID_DH_3"/>
    <property type="match status" value="1"/>
</dbReference>
<comment type="caution">
    <text evidence="5">The sequence shown here is derived from an EMBL/GenBank/DDBJ whole genome shotgun (WGS) entry which is preliminary data.</text>
</comment>
<evidence type="ECO:0000256" key="2">
    <source>
        <dbReference type="ARBA" id="ARBA00023002"/>
    </source>
</evidence>
<dbReference type="PANTHER" id="PTHR43333:SF1">
    <property type="entry name" value="D-ISOMER SPECIFIC 2-HYDROXYACID DEHYDROGENASE NAD-BINDING DOMAIN-CONTAINING PROTEIN"/>
    <property type="match status" value="1"/>
</dbReference>
<keyword evidence="3" id="KW-0520">NAD</keyword>
<accession>A0A7V8JRW2</accession>
<dbReference type="AlphaFoldDB" id="A0A7V8JRW2"/>
<dbReference type="CDD" id="cd12164">
    <property type="entry name" value="GDH_like_2"/>
    <property type="match status" value="1"/>
</dbReference>
<evidence type="ECO:0000256" key="3">
    <source>
        <dbReference type="ARBA" id="ARBA00023027"/>
    </source>
</evidence>
<feature type="domain" description="D-isomer specific 2-hydroxyacid dehydrogenase NAD-binding" evidence="4">
    <location>
        <begin position="114"/>
        <end position="285"/>
    </location>
</feature>
<keyword evidence="2" id="KW-0560">Oxidoreductase</keyword>
<dbReference type="InterPro" id="IPR029753">
    <property type="entry name" value="D-isomer_DH_CS"/>
</dbReference>
<dbReference type="InterPro" id="IPR006140">
    <property type="entry name" value="D-isomer_DH_NAD-bd"/>
</dbReference>
<name>A0A7V8JRW2_9BURK</name>
<protein>
    <submittedName>
        <fullName evidence="5">Glyoxylate/hydroxypyruvate reductase A</fullName>
    </submittedName>
</protein>
<dbReference type="Gene3D" id="3.40.50.720">
    <property type="entry name" value="NAD(P)-binding Rossmann-like Domain"/>
    <property type="match status" value="2"/>
</dbReference>
<reference evidence="6" key="1">
    <citation type="journal article" date="2020" name="MBio">
        <title>Horizontal gene transfer to a defensive symbiont with a reduced genome amongst a multipartite beetle microbiome.</title>
        <authorList>
            <person name="Waterworth S.C."/>
            <person name="Florez L.V."/>
            <person name="Rees E.R."/>
            <person name="Hertweck C."/>
            <person name="Kaltenpoth M."/>
            <person name="Kwan J.C."/>
        </authorList>
    </citation>
    <scope>NUCLEOTIDE SEQUENCE [LARGE SCALE GENOMIC DNA]</scope>
</reference>
<proteinExistence type="inferred from homology"/>
<dbReference type="InterPro" id="IPR036291">
    <property type="entry name" value="NAD(P)-bd_dom_sf"/>
</dbReference>
<dbReference type="GO" id="GO:0051287">
    <property type="term" value="F:NAD binding"/>
    <property type="evidence" value="ECO:0007669"/>
    <property type="project" value="InterPro"/>
</dbReference>
<dbReference type="GO" id="GO:0016616">
    <property type="term" value="F:oxidoreductase activity, acting on the CH-OH group of donors, NAD or NADP as acceptor"/>
    <property type="evidence" value="ECO:0007669"/>
    <property type="project" value="UniProtKB-ARBA"/>
</dbReference>
<dbReference type="Pfam" id="PF02826">
    <property type="entry name" value="2-Hacid_dh_C"/>
    <property type="match status" value="1"/>
</dbReference>
<evidence type="ECO:0000313" key="6">
    <source>
        <dbReference type="Proteomes" id="UP000461670"/>
    </source>
</evidence>
<dbReference type="PROSITE" id="PS00065">
    <property type="entry name" value="D_2_HYDROXYACID_DH_1"/>
    <property type="match status" value="1"/>
</dbReference>
<evidence type="ECO:0000256" key="1">
    <source>
        <dbReference type="ARBA" id="ARBA00005854"/>
    </source>
</evidence>
<comment type="similarity">
    <text evidence="1">Belongs to the D-isomer specific 2-hydroxyacid dehydrogenase family.</text>
</comment>
<dbReference type="SUPFAM" id="SSF51735">
    <property type="entry name" value="NAD(P)-binding Rossmann-fold domains"/>
    <property type="match status" value="1"/>
</dbReference>
<keyword evidence="5" id="KW-0670">Pyruvate</keyword>
<evidence type="ECO:0000313" key="5">
    <source>
        <dbReference type="EMBL" id="KAF1023992.1"/>
    </source>
</evidence>
<gene>
    <name evidence="5" type="primary">ghrA_1</name>
    <name evidence="5" type="ORF">GAK30_00007</name>
</gene>
<evidence type="ECO:0000259" key="4">
    <source>
        <dbReference type="Pfam" id="PF02826"/>
    </source>
</evidence>
<dbReference type="EMBL" id="WNDQ01000001">
    <property type="protein sequence ID" value="KAF1023992.1"/>
    <property type="molecule type" value="Genomic_DNA"/>
</dbReference>
<organism evidence="5 6">
    <name type="scientific">Paracidovorax wautersii</name>
    <dbReference type="NCBI Taxonomy" id="1177982"/>
    <lineage>
        <taxon>Bacteria</taxon>
        <taxon>Pseudomonadati</taxon>
        <taxon>Pseudomonadota</taxon>
        <taxon>Betaproteobacteria</taxon>
        <taxon>Burkholderiales</taxon>
        <taxon>Comamonadaceae</taxon>
        <taxon>Paracidovorax</taxon>
    </lineage>
</organism>
<dbReference type="SUPFAM" id="SSF52283">
    <property type="entry name" value="Formate/glycerate dehydrogenase catalytic domain-like"/>
    <property type="match status" value="1"/>
</dbReference>